<keyword evidence="2" id="KW-1015">Disulfide bond</keyword>
<reference evidence="8 9" key="1">
    <citation type="submission" date="2024-10" db="EMBL/GenBank/DDBJ databases">
        <authorList>
            <person name="Kim D."/>
        </authorList>
    </citation>
    <scope>NUCLEOTIDE SEQUENCE [LARGE SCALE GENOMIC DNA]</scope>
    <source>
        <strain evidence="8">BH-2024</strain>
    </source>
</reference>
<proteinExistence type="predicted"/>
<evidence type="ECO:0000313" key="9">
    <source>
        <dbReference type="Proteomes" id="UP001620626"/>
    </source>
</evidence>
<feature type="region of interest" description="Disordered" evidence="4">
    <location>
        <begin position="543"/>
        <end position="567"/>
    </location>
</feature>
<gene>
    <name evidence="8" type="ORF">niasHT_004050</name>
</gene>
<feature type="domain" description="CUB" evidence="7">
    <location>
        <begin position="585"/>
        <end position="700"/>
    </location>
</feature>
<dbReference type="SMART" id="SM00042">
    <property type="entry name" value="CUB"/>
    <property type="match status" value="2"/>
</dbReference>
<feature type="chain" id="PRO_5044873904" description="CUB domain-containing protein" evidence="6">
    <location>
        <begin position="32"/>
        <end position="797"/>
    </location>
</feature>
<evidence type="ECO:0000256" key="1">
    <source>
        <dbReference type="ARBA" id="ARBA00022737"/>
    </source>
</evidence>
<dbReference type="SUPFAM" id="SSF49854">
    <property type="entry name" value="Spermadhesin, CUB domain"/>
    <property type="match status" value="3"/>
</dbReference>
<feature type="signal peptide" evidence="6">
    <location>
        <begin position="1"/>
        <end position="31"/>
    </location>
</feature>
<keyword evidence="6" id="KW-0732">Signal</keyword>
<keyword evidence="1" id="KW-0677">Repeat</keyword>
<protein>
    <recommendedName>
        <fullName evidence="7">CUB domain-containing protein</fullName>
    </recommendedName>
</protein>
<evidence type="ECO:0000256" key="2">
    <source>
        <dbReference type="ARBA" id="ARBA00023157"/>
    </source>
</evidence>
<dbReference type="Pfam" id="PF00431">
    <property type="entry name" value="CUB"/>
    <property type="match status" value="2"/>
</dbReference>
<keyword evidence="9" id="KW-1185">Reference proteome</keyword>
<evidence type="ECO:0000256" key="4">
    <source>
        <dbReference type="SAM" id="MobiDB-lite"/>
    </source>
</evidence>
<comment type="caution">
    <text evidence="3">Lacks conserved residue(s) required for the propagation of feature annotation.</text>
</comment>
<organism evidence="8 9">
    <name type="scientific">Heterodera trifolii</name>
    <dbReference type="NCBI Taxonomy" id="157864"/>
    <lineage>
        <taxon>Eukaryota</taxon>
        <taxon>Metazoa</taxon>
        <taxon>Ecdysozoa</taxon>
        <taxon>Nematoda</taxon>
        <taxon>Chromadorea</taxon>
        <taxon>Rhabditida</taxon>
        <taxon>Tylenchina</taxon>
        <taxon>Tylenchomorpha</taxon>
        <taxon>Tylenchoidea</taxon>
        <taxon>Heteroderidae</taxon>
        <taxon>Heteroderinae</taxon>
        <taxon>Heterodera</taxon>
    </lineage>
</organism>
<accession>A0ABD2LXV4</accession>
<feature type="transmembrane region" description="Helical" evidence="5">
    <location>
        <begin position="719"/>
        <end position="737"/>
    </location>
</feature>
<dbReference type="PROSITE" id="PS01180">
    <property type="entry name" value="CUB"/>
    <property type="match status" value="2"/>
</dbReference>
<keyword evidence="5" id="KW-0472">Membrane</keyword>
<dbReference type="EMBL" id="JBICBT010000226">
    <property type="protein sequence ID" value="KAL3120034.1"/>
    <property type="molecule type" value="Genomic_DNA"/>
</dbReference>
<keyword evidence="5" id="KW-0812">Transmembrane</keyword>
<dbReference type="InterPro" id="IPR035914">
    <property type="entry name" value="Sperma_CUB_dom_sf"/>
</dbReference>
<name>A0ABD2LXV4_9BILA</name>
<dbReference type="PANTHER" id="PTHR24251">
    <property type="entry name" value="OVOCHYMASE-RELATED"/>
    <property type="match status" value="1"/>
</dbReference>
<dbReference type="InterPro" id="IPR000859">
    <property type="entry name" value="CUB_dom"/>
</dbReference>
<keyword evidence="5" id="KW-1133">Transmembrane helix</keyword>
<feature type="domain" description="CUB" evidence="7">
    <location>
        <begin position="53"/>
        <end position="175"/>
    </location>
</feature>
<feature type="compositionally biased region" description="Basic and acidic residues" evidence="4">
    <location>
        <begin position="543"/>
        <end position="558"/>
    </location>
</feature>
<evidence type="ECO:0000256" key="5">
    <source>
        <dbReference type="SAM" id="Phobius"/>
    </source>
</evidence>
<evidence type="ECO:0000313" key="8">
    <source>
        <dbReference type="EMBL" id="KAL3120034.1"/>
    </source>
</evidence>
<sequence length="797" mass="89647">MIVPSSAAPSAFLWHCAVLLLFLCFAPSALFADSSYGYRKSASVAPLLPNCRCAAEETFAPALISGVFKSPGYPQNYCNNLNCHWNIMPLENSFVAAMLDFFETEHRFDVLEVYQTWWNGSDIFTARQAVLHGTFDPRTMERQFFSSVGGGLQFRFISDNTDSDFHGFQLTFRRYSKDDRSNSPCPLPFHRASSQVQSLPVLSPNFHFDSSCIFSIDASSAVNLTIVRFRSSTLSIKIFETENFQVHSFRQRPLAKIEAGILPTLPISVVSRTQSLTVLLSTKQTPFSSGHFDSVLPGSAVYELQFAEAQSPCACPASPLVVSRSRAVFTTSPGFPTEYCDSANCSMTVALEGPAQRDDGGAVEVLRMRIWHFQTEPDQDYVAVWDEDGRRKLFLSNEAVEIRHLTFDRPHFAFSFVTDHSIVDVGFNFSVASYRKERGCVCPTLPGTLLDGRAHYEENSFDRRKCQFMDCFWHIEAPKSSDVYHRIVFKLNHTIARPSDFILISQGPQRERNPFKRKFGSMSAGIEVTTEFEGVEPITLWLHREPSKTEDNDQRTAADEDGGGGGSGPAVLVNFSYEWRKACLCGADAEQLQADPVKWRPLRSPDYPLNYCRDMRCQWNLIAPEGFHLVLNITTFNTEADQDFLYIFDGNDTTQKHKEMLTGPHFGPTVVHSERRAVSLLFVSDGSIQEEGFELWFLAEANPGTEVLMNTSGHFPKTLVFFLFLILASTGAIFLFTRSHRIGGIGIWDGFLTNPFHERSFVRFFRRPNASPPFSFTTSSSSVNVSSLSNPFFNDTQ</sequence>
<evidence type="ECO:0000256" key="3">
    <source>
        <dbReference type="PROSITE-ProRule" id="PRU00059"/>
    </source>
</evidence>
<comment type="caution">
    <text evidence="8">The sequence shown here is derived from an EMBL/GenBank/DDBJ whole genome shotgun (WGS) entry which is preliminary data.</text>
</comment>
<dbReference type="AlphaFoldDB" id="A0ABD2LXV4"/>
<dbReference type="CDD" id="cd00041">
    <property type="entry name" value="CUB"/>
    <property type="match status" value="2"/>
</dbReference>
<evidence type="ECO:0000259" key="7">
    <source>
        <dbReference type="PROSITE" id="PS01180"/>
    </source>
</evidence>
<dbReference type="Gene3D" id="2.60.120.290">
    <property type="entry name" value="Spermadhesin, CUB domain"/>
    <property type="match status" value="3"/>
</dbReference>
<evidence type="ECO:0000256" key="6">
    <source>
        <dbReference type="SAM" id="SignalP"/>
    </source>
</evidence>
<dbReference type="Proteomes" id="UP001620626">
    <property type="component" value="Unassembled WGS sequence"/>
</dbReference>